<dbReference type="Proteomes" id="UP000001646">
    <property type="component" value="Chromosome 1"/>
</dbReference>
<protein>
    <recommendedName>
        <fullName evidence="1">DCDC1 second doublecortin-like domain-containing protein</fullName>
    </recommendedName>
</protein>
<dbReference type="GO" id="GO:0035556">
    <property type="term" value="P:intracellular signal transduction"/>
    <property type="evidence" value="ECO:0007669"/>
    <property type="project" value="InterPro"/>
</dbReference>
<accession>G1KA96</accession>
<dbReference type="GO" id="GO:0008017">
    <property type="term" value="F:microtubule binding"/>
    <property type="evidence" value="ECO:0007669"/>
    <property type="project" value="InterPro"/>
</dbReference>
<dbReference type="PANTHER" id="PTHR46302:SF3">
    <property type="entry name" value="DOUBLECORTIN DOMAIN-CONTAINING PROTEIN 1"/>
    <property type="match status" value="1"/>
</dbReference>
<dbReference type="SUPFAM" id="SSF89837">
    <property type="entry name" value="Doublecortin (DC)"/>
    <property type="match status" value="1"/>
</dbReference>
<reference evidence="2 3" key="1">
    <citation type="submission" date="2009-12" db="EMBL/GenBank/DDBJ databases">
        <title>The Genome Sequence of Anolis carolinensis (Green Anole Lizard).</title>
        <authorList>
            <consortium name="The Genome Sequencing Platform"/>
            <person name="Di Palma F."/>
            <person name="Alfoldi J."/>
            <person name="Heiman D."/>
            <person name="Young S."/>
            <person name="Grabherr M."/>
            <person name="Johnson J."/>
            <person name="Lander E.S."/>
            <person name="Lindblad-Toh K."/>
        </authorList>
    </citation>
    <scope>NUCLEOTIDE SEQUENCE [LARGE SCALE GENOMIC DNA]</scope>
    <source>
        <strain evidence="2 3">JBL SC #1</strain>
    </source>
</reference>
<dbReference type="Pfam" id="PF24478">
    <property type="entry name" value="DCX2_DCDC1"/>
    <property type="match status" value="2"/>
</dbReference>
<dbReference type="GO" id="GO:1902412">
    <property type="term" value="P:regulation of mitotic cytokinesis"/>
    <property type="evidence" value="ECO:0007669"/>
    <property type="project" value="InterPro"/>
</dbReference>
<sequence length="362" mass="40450">MVQLGLDMEECNCIAKAQESENIETESTELDYALSPESSEKNYEVSTPLSSSSEMCRSTTAIKKRCMPPYTKTAKKREEKQSELLLGHKSSLQSSVVSRRSWLQDGSTHQFSSVQKSDGVSKLVSYKSNSTNNFCLISPSKRNRPVSASPGQLRCRPLSSKFHLAPKAFDMPHFFERQPQILRVTAYKNGTANIFAKIAVPSSITLLLEECTEKLKLNMAARRVFLADGTEALDARDIPHDADVYISTGEPFSNPFKKIKDHLLLMKNATWTLNGLAFPKGVSRSQTKPVLSKRMKKLTVKPSIRLLVFKNCVGQDGYQISAAPNQMEKFLDSCTKRLNLTSTAKCVYNIHGERIIELINGK</sequence>
<evidence type="ECO:0000259" key="1">
    <source>
        <dbReference type="Pfam" id="PF24478"/>
    </source>
</evidence>
<dbReference type="AlphaFoldDB" id="G1KA96"/>
<keyword evidence="3" id="KW-1185">Reference proteome</keyword>
<dbReference type="CDD" id="cd17155">
    <property type="entry name" value="DCX_DCDC1"/>
    <property type="match status" value="1"/>
</dbReference>
<feature type="domain" description="DCDC1 second doublecortin-like" evidence="1">
    <location>
        <begin position="180"/>
        <end position="252"/>
    </location>
</feature>
<dbReference type="Bgee" id="ENSACAG00000002142">
    <property type="expression patterns" value="Expressed in testis and 4 other cell types or tissues"/>
</dbReference>
<name>G1KA96_ANOCA</name>
<dbReference type="InterPro" id="IPR043188">
    <property type="entry name" value="DCDC1"/>
</dbReference>
<evidence type="ECO:0000313" key="2">
    <source>
        <dbReference type="Ensembl" id="ENSACAP00000002034.3"/>
    </source>
</evidence>
<evidence type="ECO:0000313" key="3">
    <source>
        <dbReference type="Proteomes" id="UP000001646"/>
    </source>
</evidence>
<dbReference type="eggNOG" id="ENOG502RKGR">
    <property type="taxonomic scope" value="Eukaryota"/>
</dbReference>
<dbReference type="GeneTree" id="ENSGT00390000016867"/>
<dbReference type="Ensembl" id="ENSACAT00000002082.3">
    <property type="protein sequence ID" value="ENSACAP00000002034.3"/>
    <property type="gene ID" value="ENSACAG00000002142.3"/>
</dbReference>
<dbReference type="STRING" id="28377.ENSACAP00000002034"/>
<reference evidence="2" key="3">
    <citation type="submission" date="2025-09" db="UniProtKB">
        <authorList>
            <consortium name="Ensembl"/>
        </authorList>
    </citation>
    <scope>IDENTIFICATION</scope>
</reference>
<reference evidence="2" key="2">
    <citation type="submission" date="2025-08" db="UniProtKB">
        <authorList>
            <consortium name="Ensembl"/>
        </authorList>
    </citation>
    <scope>IDENTIFICATION</scope>
</reference>
<dbReference type="InParanoid" id="G1KA96"/>
<dbReference type="HOGENOM" id="CLU_067120_0_0_1"/>
<feature type="domain" description="DCDC1 second doublecortin-like" evidence="1">
    <location>
        <begin position="290"/>
        <end position="359"/>
    </location>
</feature>
<dbReference type="InterPro" id="IPR036572">
    <property type="entry name" value="Doublecortin_dom_sf"/>
</dbReference>
<dbReference type="InterPro" id="IPR056415">
    <property type="entry name" value="DCX2_DCDC1"/>
</dbReference>
<dbReference type="PANTHER" id="PTHR46302">
    <property type="entry name" value="DOUBLECORTIN DOMAIN-CONTAINING PROTEIN 1"/>
    <property type="match status" value="1"/>
</dbReference>
<organism evidence="2 3">
    <name type="scientific">Anolis carolinensis</name>
    <name type="common">Green anole</name>
    <name type="synonym">American chameleon</name>
    <dbReference type="NCBI Taxonomy" id="28377"/>
    <lineage>
        <taxon>Eukaryota</taxon>
        <taxon>Metazoa</taxon>
        <taxon>Chordata</taxon>
        <taxon>Craniata</taxon>
        <taxon>Vertebrata</taxon>
        <taxon>Euteleostomi</taxon>
        <taxon>Lepidosauria</taxon>
        <taxon>Squamata</taxon>
        <taxon>Bifurcata</taxon>
        <taxon>Unidentata</taxon>
        <taxon>Episquamata</taxon>
        <taxon>Toxicofera</taxon>
        <taxon>Iguania</taxon>
        <taxon>Dactyloidae</taxon>
        <taxon>Anolis</taxon>
    </lineage>
</organism>
<dbReference type="Gene3D" id="3.10.20.230">
    <property type="entry name" value="Doublecortin domain"/>
    <property type="match status" value="1"/>
</dbReference>
<proteinExistence type="predicted"/>